<feature type="region of interest" description="Disordered" evidence="2">
    <location>
        <begin position="1"/>
        <end position="28"/>
    </location>
</feature>
<feature type="compositionally biased region" description="Basic and acidic residues" evidence="2">
    <location>
        <begin position="93"/>
        <end position="112"/>
    </location>
</feature>
<dbReference type="Proteomes" id="UP000230069">
    <property type="component" value="Unassembled WGS sequence"/>
</dbReference>
<keyword evidence="1" id="KW-0547">Nucleotide-binding</keyword>
<evidence type="ECO:0000256" key="1">
    <source>
        <dbReference type="ARBA" id="ARBA00023134"/>
    </source>
</evidence>
<evidence type="ECO:0000313" key="3">
    <source>
        <dbReference type="EMBL" id="PIA28819.1"/>
    </source>
</evidence>
<organism evidence="3 4">
    <name type="scientific">Aquilegia coerulea</name>
    <name type="common">Rocky mountain columbine</name>
    <dbReference type="NCBI Taxonomy" id="218851"/>
    <lineage>
        <taxon>Eukaryota</taxon>
        <taxon>Viridiplantae</taxon>
        <taxon>Streptophyta</taxon>
        <taxon>Embryophyta</taxon>
        <taxon>Tracheophyta</taxon>
        <taxon>Spermatophyta</taxon>
        <taxon>Magnoliopsida</taxon>
        <taxon>Ranunculales</taxon>
        <taxon>Ranunculaceae</taxon>
        <taxon>Thalictroideae</taxon>
        <taxon>Aquilegia</taxon>
    </lineage>
</organism>
<keyword evidence="4" id="KW-1185">Reference proteome</keyword>
<dbReference type="InterPro" id="IPR006074">
    <property type="entry name" value="GTP1-OBG_CS"/>
</dbReference>
<feature type="compositionally biased region" description="Basic and acidic residues" evidence="2">
    <location>
        <begin position="12"/>
        <end position="28"/>
    </location>
</feature>
<reference evidence="3 4" key="1">
    <citation type="submission" date="2017-09" db="EMBL/GenBank/DDBJ databases">
        <title>WGS assembly of Aquilegia coerulea Goldsmith.</title>
        <authorList>
            <person name="Hodges S."/>
            <person name="Kramer E."/>
            <person name="Nordborg M."/>
            <person name="Tomkins J."/>
            <person name="Borevitz J."/>
            <person name="Derieg N."/>
            <person name="Yan J."/>
            <person name="Mihaltcheva S."/>
            <person name="Hayes R.D."/>
            <person name="Rokhsar D."/>
        </authorList>
    </citation>
    <scope>NUCLEOTIDE SEQUENCE [LARGE SCALE GENOMIC DNA]</scope>
    <source>
        <strain evidence="4">cv. Goldsmith</strain>
    </source>
</reference>
<feature type="region of interest" description="Disordered" evidence="2">
    <location>
        <begin position="80"/>
        <end position="112"/>
    </location>
</feature>
<proteinExistence type="predicted"/>
<gene>
    <name evidence="3" type="ORF">AQUCO_06600026v1</name>
</gene>
<dbReference type="GO" id="GO:0005525">
    <property type="term" value="F:GTP binding"/>
    <property type="evidence" value="ECO:0007669"/>
    <property type="project" value="UniProtKB-KW"/>
</dbReference>
<keyword evidence="1" id="KW-0342">GTP-binding</keyword>
<dbReference type="InParanoid" id="A0A2G5CC28"/>
<protein>
    <submittedName>
        <fullName evidence="3">Uncharacterized protein</fullName>
    </submittedName>
</protein>
<name>A0A2G5CC28_AQUCA</name>
<evidence type="ECO:0000313" key="4">
    <source>
        <dbReference type="Proteomes" id="UP000230069"/>
    </source>
</evidence>
<dbReference type="AlphaFoldDB" id="A0A2G5CC28"/>
<evidence type="ECO:0000256" key="2">
    <source>
        <dbReference type="SAM" id="MobiDB-lite"/>
    </source>
</evidence>
<sequence>MTLLDLPGIIEGAKDGKGRGRQESRTLKRKQDENISTLDATNLKVPRLNECTTRSHTRGKKCVSRRSEVEILKDSVGKLTPILNPTTTRARTRSLERQRRNNREQTRSVDNHKMSLDIPKASRVRRPVIEKKPEVTESETRKRALVENISNFRIKAPKLKNASPHTTY</sequence>
<dbReference type="EMBL" id="KZ305083">
    <property type="protein sequence ID" value="PIA28819.1"/>
    <property type="molecule type" value="Genomic_DNA"/>
</dbReference>
<accession>A0A2G5CC28</accession>
<dbReference type="PROSITE" id="PS00905">
    <property type="entry name" value="GTP1_OBG"/>
    <property type="match status" value="1"/>
</dbReference>